<keyword evidence="2" id="KW-0812">Transmembrane</keyword>
<accession>A0A7J7NFZ7</accession>
<dbReference type="AlphaFoldDB" id="A0A7J7NFZ7"/>
<proteinExistence type="predicted"/>
<evidence type="ECO:0000313" key="3">
    <source>
        <dbReference type="EMBL" id="KAF6166161.1"/>
    </source>
</evidence>
<feature type="transmembrane region" description="Helical" evidence="2">
    <location>
        <begin position="34"/>
        <end position="54"/>
    </location>
</feature>
<reference evidence="3 4" key="1">
    <citation type="journal article" date="2020" name="IScience">
        <title>Genome Sequencing of the Endangered Kingdonia uniflora (Circaeasteraceae, Ranunculales) Reveals Potential Mechanisms of Evolutionary Specialization.</title>
        <authorList>
            <person name="Sun Y."/>
            <person name="Deng T."/>
            <person name="Zhang A."/>
            <person name="Moore M.J."/>
            <person name="Landis J.B."/>
            <person name="Lin N."/>
            <person name="Zhang H."/>
            <person name="Zhang X."/>
            <person name="Huang J."/>
            <person name="Zhang X."/>
            <person name="Sun H."/>
            <person name="Wang H."/>
        </authorList>
    </citation>
    <scope>NUCLEOTIDE SEQUENCE [LARGE SCALE GENOMIC DNA]</scope>
    <source>
        <strain evidence="3">TB1705</strain>
        <tissue evidence="3">Leaf</tissue>
    </source>
</reference>
<evidence type="ECO:0000256" key="1">
    <source>
        <dbReference type="SAM" id="MobiDB-lite"/>
    </source>
</evidence>
<keyword evidence="2" id="KW-1133">Transmembrane helix</keyword>
<evidence type="ECO:0000313" key="4">
    <source>
        <dbReference type="Proteomes" id="UP000541444"/>
    </source>
</evidence>
<organism evidence="3 4">
    <name type="scientific">Kingdonia uniflora</name>
    <dbReference type="NCBI Taxonomy" id="39325"/>
    <lineage>
        <taxon>Eukaryota</taxon>
        <taxon>Viridiplantae</taxon>
        <taxon>Streptophyta</taxon>
        <taxon>Embryophyta</taxon>
        <taxon>Tracheophyta</taxon>
        <taxon>Spermatophyta</taxon>
        <taxon>Magnoliopsida</taxon>
        <taxon>Ranunculales</taxon>
        <taxon>Circaeasteraceae</taxon>
        <taxon>Kingdonia</taxon>
    </lineage>
</organism>
<dbReference type="EMBL" id="JACGCM010000811">
    <property type="protein sequence ID" value="KAF6166161.1"/>
    <property type="molecule type" value="Genomic_DNA"/>
</dbReference>
<evidence type="ECO:0000256" key="2">
    <source>
        <dbReference type="SAM" id="Phobius"/>
    </source>
</evidence>
<dbReference type="Proteomes" id="UP000541444">
    <property type="component" value="Unassembled WGS sequence"/>
</dbReference>
<feature type="region of interest" description="Disordered" evidence="1">
    <location>
        <begin position="1"/>
        <end position="20"/>
    </location>
</feature>
<protein>
    <submittedName>
        <fullName evidence="3">Uncharacterized protein</fullName>
    </submittedName>
</protein>
<name>A0A7J7NFZ7_9MAGN</name>
<sequence>MSDPHNRGGGKKNPGENELAETRTLSSSLIEDRCYLNLFLSPLSLSLGWLWSVWSVVAHCN</sequence>
<keyword evidence="4" id="KW-1185">Reference proteome</keyword>
<keyword evidence="2" id="KW-0472">Membrane</keyword>
<gene>
    <name evidence="3" type="ORF">GIB67_023871</name>
</gene>
<comment type="caution">
    <text evidence="3">The sequence shown here is derived from an EMBL/GenBank/DDBJ whole genome shotgun (WGS) entry which is preliminary data.</text>
</comment>